<keyword evidence="3" id="KW-0479">Metal-binding</keyword>
<reference evidence="4 5" key="1">
    <citation type="submission" date="2019-10" db="EMBL/GenBank/DDBJ databases">
        <title>Alkalibaculum tamaniensis sp.nov., a new alkaliphilic acetogen, isolated on methoxylated aromatics from a mud volcano.</title>
        <authorList>
            <person name="Khomyakova M.A."/>
            <person name="Merkel A.Y."/>
            <person name="Bonch-Osmolovskaya E.A."/>
            <person name="Slobodkin A.I."/>
        </authorList>
    </citation>
    <scope>NUCLEOTIDE SEQUENCE [LARGE SCALE GENOMIC DNA]</scope>
    <source>
        <strain evidence="4 5">M08DMB</strain>
    </source>
</reference>
<dbReference type="NCBIfam" id="TIGR00167">
    <property type="entry name" value="cbbA"/>
    <property type="match status" value="1"/>
</dbReference>
<evidence type="ECO:0000256" key="2">
    <source>
        <dbReference type="PIRSR" id="PIRSR001359-2"/>
    </source>
</evidence>
<dbReference type="GO" id="GO:0016832">
    <property type="term" value="F:aldehyde-lyase activity"/>
    <property type="evidence" value="ECO:0007669"/>
    <property type="project" value="InterPro"/>
</dbReference>
<name>A0A6A7K8F9_9FIRM</name>
<feature type="binding site" evidence="2">
    <location>
        <position position="175"/>
    </location>
    <ligand>
        <name>dihydroxyacetone phosphate</name>
        <dbReference type="ChEBI" id="CHEBI:57642"/>
    </ligand>
</feature>
<dbReference type="GO" id="GO:0008270">
    <property type="term" value="F:zinc ion binding"/>
    <property type="evidence" value="ECO:0007669"/>
    <property type="project" value="InterPro"/>
</dbReference>
<feature type="binding site" evidence="3">
    <location>
        <position position="100"/>
    </location>
    <ligand>
        <name>Zn(2+)</name>
        <dbReference type="ChEBI" id="CHEBI:29105"/>
        <label>2</label>
    </ligand>
</feature>
<sequence length="277" mass="30719">MLVTMKKLLDDAKKNNYAVVAPNAWNEDTIRMSIVAAEQEKAPLILALYPVMANIEDFAQIACKFAEDSKVPVAVHLDHGSQFEEAVRAIRSGYSSIMVDRSQLPYDENVKEVKEIVKIAHSVGVTVEAELGHVGQGKDYTKTRDCGLTNVEEALRFVEETQVDCLAVAIGTSHGVYCGEPKIDFNLLKVLNENIKVPLVLHGSSGTGDENISKCVEYGINKINLFTDLDLAASDMFIEYIKNKSSIRIVEACNILYNGYKEKLIHNIKLVKSNNRV</sequence>
<feature type="binding site" evidence="3">
    <location>
        <position position="130"/>
    </location>
    <ligand>
        <name>Zn(2+)</name>
        <dbReference type="ChEBI" id="CHEBI:29105"/>
        <label>2</label>
    </ligand>
</feature>
<keyword evidence="5" id="KW-1185">Reference proteome</keyword>
<dbReference type="Proteomes" id="UP000440004">
    <property type="component" value="Unassembled WGS sequence"/>
</dbReference>
<dbReference type="InterPro" id="IPR050246">
    <property type="entry name" value="Class_II_FBP_aldolase"/>
</dbReference>
<feature type="binding site" evidence="2">
    <location>
        <begin position="224"/>
        <end position="227"/>
    </location>
    <ligand>
        <name>dihydroxyacetone phosphate</name>
        <dbReference type="ChEBI" id="CHEBI:57642"/>
    </ligand>
</feature>
<dbReference type="PIRSF" id="PIRSF001359">
    <property type="entry name" value="F_bP_aldolase_II"/>
    <property type="match status" value="1"/>
</dbReference>
<dbReference type="AlphaFoldDB" id="A0A6A7K8F9"/>
<dbReference type="InterPro" id="IPR013785">
    <property type="entry name" value="Aldolase_TIM"/>
</dbReference>
<organism evidence="4 5">
    <name type="scientific">Alkalibaculum sporogenes</name>
    <dbReference type="NCBI Taxonomy" id="2655001"/>
    <lineage>
        <taxon>Bacteria</taxon>
        <taxon>Bacillati</taxon>
        <taxon>Bacillota</taxon>
        <taxon>Clostridia</taxon>
        <taxon>Eubacteriales</taxon>
        <taxon>Eubacteriaceae</taxon>
        <taxon>Alkalibaculum</taxon>
    </lineage>
</organism>
<proteinExistence type="predicted"/>
<dbReference type="CDD" id="cd00947">
    <property type="entry name" value="TBP_aldolase_IIB"/>
    <property type="match status" value="1"/>
</dbReference>
<evidence type="ECO:0000256" key="3">
    <source>
        <dbReference type="PIRSR" id="PIRSR001359-3"/>
    </source>
</evidence>
<dbReference type="GO" id="GO:0005975">
    <property type="term" value="P:carbohydrate metabolic process"/>
    <property type="evidence" value="ECO:0007669"/>
    <property type="project" value="InterPro"/>
</dbReference>
<evidence type="ECO:0000313" key="5">
    <source>
        <dbReference type="Proteomes" id="UP000440004"/>
    </source>
</evidence>
<protein>
    <submittedName>
        <fullName evidence="4">Ketose-bisphosphate aldolase</fullName>
    </submittedName>
</protein>
<feature type="binding site" evidence="3">
    <location>
        <position position="174"/>
    </location>
    <ligand>
        <name>Zn(2+)</name>
        <dbReference type="ChEBI" id="CHEBI:29105"/>
        <label>1</label>
        <note>catalytic</note>
    </ligand>
</feature>
<dbReference type="InterPro" id="IPR000771">
    <property type="entry name" value="FBA_II"/>
</dbReference>
<evidence type="ECO:0000313" key="4">
    <source>
        <dbReference type="EMBL" id="MPW25487.1"/>
    </source>
</evidence>
<feature type="active site" description="Proton donor" evidence="1">
    <location>
        <position position="78"/>
    </location>
</feature>
<dbReference type="PANTHER" id="PTHR30304:SF0">
    <property type="entry name" value="D-TAGATOSE-1,6-BISPHOSPHATE ALDOLASE SUBUNIT GATY-RELATED"/>
    <property type="match status" value="1"/>
</dbReference>
<evidence type="ECO:0000256" key="1">
    <source>
        <dbReference type="PIRSR" id="PIRSR001359-1"/>
    </source>
</evidence>
<dbReference type="Gene3D" id="3.20.20.70">
    <property type="entry name" value="Aldolase class I"/>
    <property type="match status" value="1"/>
</dbReference>
<dbReference type="SUPFAM" id="SSF51569">
    <property type="entry name" value="Aldolase"/>
    <property type="match status" value="1"/>
</dbReference>
<dbReference type="Pfam" id="PF01116">
    <property type="entry name" value="F_bP_aldolase"/>
    <property type="match status" value="1"/>
</dbReference>
<feature type="binding site" evidence="3">
    <location>
        <position position="79"/>
    </location>
    <ligand>
        <name>Zn(2+)</name>
        <dbReference type="ChEBI" id="CHEBI:29105"/>
        <label>1</label>
        <note>catalytic</note>
    </ligand>
</feature>
<accession>A0A6A7K8F9</accession>
<keyword evidence="3" id="KW-0862">Zinc</keyword>
<comment type="caution">
    <text evidence="4">The sequence shown here is derived from an EMBL/GenBank/DDBJ whole genome shotgun (WGS) entry which is preliminary data.</text>
</comment>
<feature type="binding site" evidence="3">
    <location>
        <position position="202"/>
    </location>
    <ligand>
        <name>Zn(2+)</name>
        <dbReference type="ChEBI" id="CHEBI:29105"/>
        <label>1</label>
        <note>catalytic</note>
    </ligand>
</feature>
<feature type="binding site" evidence="2">
    <location>
        <begin position="203"/>
        <end position="205"/>
    </location>
    <ligand>
        <name>dihydroxyacetone phosphate</name>
        <dbReference type="ChEBI" id="CHEBI:57642"/>
    </ligand>
</feature>
<gene>
    <name evidence="4" type="ORF">GC105_06770</name>
</gene>
<comment type="cofactor">
    <cofactor evidence="3">
        <name>Zn(2+)</name>
        <dbReference type="ChEBI" id="CHEBI:29105"/>
    </cofactor>
    <text evidence="3">Binds 2 Zn(2+) ions per subunit. One is catalytic and the other provides a structural contribution.</text>
</comment>
<dbReference type="EMBL" id="WHNX01000008">
    <property type="protein sequence ID" value="MPW25487.1"/>
    <property type="molecule type" value="Genomic_DNA"/>
</dbReference>
<dbReference type="PANTHER" id="PTHR30304">
    <property type="entry name" value="D-TAGATOSE-1,6-BISPHOSPHATE ALDOLASE"/>
    <property type="match status" value="1"/>
</dbReference>